<feature type="domain" description="Calmodulin binding protein-like N-terminal" evidence="1">
    <location>
        <begin position="156"/>
        <end position="301"/>
    </location>
</feature>
<feature type="domain" description="Calmodulin binding protein central" evidence="2">
    <location>
        <begin position="315"/>
        <end position="379"/>
    </location>
</feature>
<dbReference type="GO" id="GO:0003700">
    <property type="term" value="F:DNA-binding transcription factor activity"/>
    <property type="evidence" value="ECO:0007669"/>
    <property type="project" value="TreeGrafter"/>
</dbReference>
<dbReference type="GO" id="GO:0005634">
    <property type="term" value="C:nucleus"/>
    <property type="evidence" value="ECO:0007669"/>
    <property type="project" value="TreeGrafter"/>
</dbReference>
<evidence type="ECO:0000313" key="4">
    <source>
        <dbReference type="Proteomes" id="UP000685013"/>
    </source>
</evidence>
<evidence type="ECO:0000259" key="1">
    <source>
        <dbReference type="Pfam" id="PF07887"/>
    </source>
</evidence>
<proteinExistence type="predicted"/>
<protein>
    <submittedName>
        <fullName evidence="3">Calmodulin-binding protein 60 C</fullName>
    </submittedName>
</protein>
<dbReference type="Pfam" id="PF20451">
    <property type="entry name" value="Calmod_bind_M"/>
    <property type="match status" value="1"/>
</dbReference>
<dbReference type="AlphaFoldDB" id="A0AAV6NLB2"/>
<evidence type="ECO:0000313" key="3">
    <source>
        <dbReference type="EMBL" id="KAG6599195.1"/>
    </source>
</evidence>
<reference evidence="3 4" key="1">
    <citation type="journal article" date="2021" name="Hortic Res">
        <title>The domestication of Cucurbita argyrosperma as revealed by the genome of its wild relative.</title>
        <authorList>
            <person name="Barrera-Redondo J."/>
            <person name="Sanchez-de la Vega G."/>
            <person name="Aguirre-Liguori J.A."/>
            <person name="Castellanos-Morales G."/>
            <person name="Gutierrez-Guerrero Y.T."/>
            <person name="Aguirre-Dugua X."/>
            <person name="Aguirre-Planter E."/>
            <person name="Tenaillon M.I."/>
            <person name="Lira-Saade R."/>
            <person name="Eguiarte L.E."/>
        </authorList>
    </citation>
    <scope>NUCLEOTIDE SEQUENCE [LARGE SCALE GENOMIC DNA]</scope>
    <source>
        <strain evidence="3">JBR-2021</strain>
    </source>
</reference>
<organism evidence="3 4">
    <name type="scientific">Cucurbita argyrosperma subsp. sororia</name>
    <dbReference type="NCBI Taxonomy" id="37648"/>
    <lineage>
        <taxon>Eukaryota</taxon>
        <taxon>Viridiplantae</taxon>
        <taxon>Streptophyta</taxon>
        <taxon>Embryophyta</taxon>
        <taxon>Tracheophyta</taxon>
        <taxon>Spermatophyta</taxon>
        <taxon>Magnoliopsida</taxon>
        <taxon>eudicotyledons</taxon>
        <taxon>Gunneridae</taxon>
        <taxon>Pentapetalae</taxon>
        <taxon>rosids</taxon>
        <taxon>fabids</taxon>
        <taxon>Cucurbitales</taxon>
        <taxon>Cucurbitaceae</taxon>
        <taxon>Cucurbiteae</taxon>
        <taxon>Cucurbita</taxon>
    </lineage>
</organism>
<evidence type="ECO:0000259" key="2">
    <source>
        <dbReference type="Pfam" id="PF20451"/>
    </source>
</evidence>
<comment type="caution">
    <text evidence="3">The sequence shown here is derived from an EMBL/GenBank/DDBJ whole genome shotgun (WGS) entry which is preliminary data.</text>
</comment>
<dbReference type="InterPro" id="IPR046830">
    <property type="entry name" value="Calmod_bind_M"/>
</dbReference>
<keyword evidence="4" id="KW-1185">Reference proteome</keyword>
<dbReference type="EMBL" id="JAGKQH010000005">
    <property type="protein sequence ID" value="KAG6599195.1"/>
    <property type="molecule type" value="Genomic_DNA"/>
</dbReference>
<dbReference type="InterPro" id="IPR012416">
    <property type="entry name" value="CBP60"/>
</dbReference>
<dbReference type="Pfam" id="PF07887">
    <property type="entry name" value="Calmodulin_bind"/>
    <property type="match status" value="1"/>
</dbReference>
<feature type="non-terminal residue" evidence="3">
    <location>
        <position position="1"/>
    </location>
</feature>
<gene>
    <name evidence="3" type="primary">CBP60C</name>
    <name evidence="3" type="ORF">SDJN03_08973</name>
</gene>
<dbReference type="GO" id="GO:0080142">
    <property type="term" value="P:regulation of salicylic acid biosynthetic process"/>
    <property type="evidence" value="ECO:0007669"/>
    <property type="project" value="TreeGrafter"/>
</dbReference>
<name>A0AAV6NLB2_9ROSI</name>
<accession>A0AAV6NLB2</accession>
<dbReference type="PANTHER" id="PTHR31713">
    <property type="entry name" value="OS02G0177800 PROTEIN"/>
    <property type="match status" value="1"/>
</dbReference>
<dbReference type="GO" id="GO:0043565">
    <property type="term" value="F:sequence-specific DNA binding"/>
    <property type="evidence" value="ECO:0007669"/>
    <property type="project" value="TreeGrafter"/>
</dbReference>
<dbReference type="GO" id="GO:0005516">
    <property type="term" value="F:calmodulin binding"/>
    <property type="evidence" value="ECO:0007669"/>
    <property type="project" value="InterPro"/>
</dbReference>
<dbReference type="Proteomes" id="UP000685013">
    <property type="component" value="Chromosome 5"/>
</dbReference>
<sequence length="544" mass="61340">MAKERSASSWKLESLTKLVSDLLRNYRSPKFLKVLRTIDALTFNLVVVSPLSAENSRQGSLFSYLKLREFLPTFHDKILKRPFHDFHGDGFGTPNKEPKRINIFQKAVGEASLLAFLEPLIRKAVREETECAISKLFPSSSSSVSEAETTTAGCNLQLMFESKLPDRIFTNNPLKADDGKPLKILLYDANSKTIVQSGPLSSAEVDFVVINGLFSSYREDWTEEDFNSKILSEREGKRPLLAGHQSIILKNGVGFIGDLSITDNSSWIPNKMFILGAKISPKNYGGQRVRPARSYPFSVKDGRGEGYMKHYPPRLQDEVWRLEKIRKDGKFHEQLTLHGIHSVKDFLLLNETNQPKLRHILDRMSDKIWRKVLDHAKTCTMDDCTVSRYPNGWHESWIEDLNKPIYLNRFDEQRNPKLPLTYPQAGPSYSPYPGMQSLGPSIVHSQENLQIGAPNNYDSEEDGAQSLIFQIHSNLTDQAFPPSLQPNYSVDDSTFLPQTPDYFPLPTSEHGDNLLPSPSYAADTGGCSIFPYLDHGADILNGAD</sequence>
<dbReference type="PANTHER" id="PTHR31713:SF43">
    <property type="entry name" value="CALMODULIN-BINDING PROTEIN 60 G"/>
    <property type="match status" value="1"/>
</dbReference>
<dbReference type="InterPro" id="IPR046831">
    <property type="entry name" value="Calmodulin_bind_N"/>
</dbReference>